<reference evidence="12 13" key="1">
    <citation type="submission" date="2014-07" db="EMBL/GenBank/DDBJ databases">
        <authorList>
            <person name="McCorrison J."/>
            <person name="Sanka R."/>
            <person name="Torralba M."/>
            <person name="Gillis M."/>
            <person name="Haft D.H."/>
            <person name="Methe B."/>
            <person name="Sutton G."/>
            <person name="Nelson K.E."/>
        </authorList>
    </citation>
    <scope>NUCLEOTIDE SEQUENCE [LARGE SCALE GENOMIC DNA]</scope>
    <source>
        <strain evidence="12 13">DNF00320</strain>
    </source>
</reference>
<feature type="binding site" evidence="11">
    <location>
        <position position="78"/>
    </location>
    <ligand>
        <name>Na(+)</name>
        <dbReference type="ChEBI" id="CHEBI:29101"/>
        <note>structural</note>
    </ligand>
</feature>
<comment type="subcellular location">
    <subcellularLocation>
        <location evidence="1 11">Cell membrane</location>
        <topology evidence="1 11">Multi-pass membrane protein</topology>
    </subcellularLocation>
</comment>
<feature type="transmembrane region" description="Helical" evidence="11">
    <location>
        <begin position="28"/>
        <end position="55"/>
    </location>
</feature>
<keyword evidence="7 11" id="KW-0472">Membrane</keyword>
<dbReference type="InterPro" id="IPR003691">
    <property type="entry name" value="FluC"/>
</dbReference>
<comment type="catalytic activity">
    <reaction evidence="10">
        <text>fluoride(in) = fluoride(out)</text>
        <dbReference type="Rhea" id="RHEA:76159"/>
        <dbReference type="ChEBI" id="CHEBI:17051"/>
    </reaction>
    <physiologicalReaction direction="left-to-right" evidence="10">
        <dbReference type="Rhea" id="RHEA:76160"/>
    </physiologicalReaction>
</comment>
<keyword evidence="8 11" id="KW-0407">Ion channel</keyword>
<dbReference type="GO" id="GO:0062054">
    <property type="term" value="F:fluoride channel activity"/>
    <property type="evidence" value="ECO:0007669"/>
    <property type="project" value="UniProtKB-UniRule"/>
</dbReference>
<dbReference type="GeneID" id="78529938"/>
<dbReference type="NCBIfam" id="TIGR00494">
    <property type="entry name" value="crcB"/>
    <property type="match status" value="1"/>
</dbReference>
<organism evidence="12 13">
    <name type="scientific">Prevotella bivia DNF00320</name>
    <dbReference type="NCBI Taxonomy" id="1401068"/>
    <lineage>
        <taxon>Bacteria</taxon>
        <taxon>Pseudomonadati</taxon>
        <taxon>Bacteroidota</taxon>
        <taxon>Bacteroidia</taxon>
        <taxon>Bacteroidales</taxon>
        <taxon>Prevotellaceae</taxon>
        <taxon>Prevotella</taxon>
    </lineage>
</organism>
<keyword evidence="11" id="KW-0813">Transport</keyword>
<feature type="binding site" evidence="11">
    <location>
        <position position="75"/>
    </location>
    <ligand>
        <name>Na(+)</name>
        <dbReference type="ChEBI" id="CHEBI:29101"/>
        <note>structural</note>
    </ligand>
</feature>
<comment type="activity regulation">
    <text evidence="11">Na(+) is not transported, but it plays an essential structural role and its presence is essential for fluoride channel function.</text>
</comment>
<feature type="transmembrane region" description="Helical" evidence="11">
    <location>
        <begin position="5"/>
        <end position="22"/>
    </location>
</feature>
<protein>
    <recommendedName>
        <fullName evidence="11">Fluoride-specific ion channel FluC</fullName>
    </recommendedName>
</protein>
<name>A0A096AAV9_9BACT</name>
<keyword evidence="5 11" id="KW-1133">Transmembrane helix</keyword>
<evidence type="ECO:0000256" key="6">
    <source>
        <dbReference type="ARBA" id="ARBA00023065"/>
    </source>
</evidence>
<dbReference type="HAMAP" id="MF_00454">
    <property type="entry name" value="FluC"/>
    <property type="match status" value="1"/>
</dbReference>
<evidence type="ECO:0000256" key="5">
    <source>
        <dbReference type="ARBA" id="ARBA00022989"/>
    </source>
</evidence>
<keyword evidence="4 11" id="KW-0812">Transmembrane</keyword>
<evidence type="ECO:0000256" key="8">
    <source>
        <dbReference type="ARBA" id="ARBA00023303"/>
    </source>
</evidence>
<evidence type="ECO:0000256" key="1">
    <source>
        <dbReference type="ARBA" id="ARBA00004651"/>
    </source>
</evidence>
<dbReference type="Proteomes" id="UP000029525">
    <property type="component" value="Unassembled WGS sequence"/>
</dbReference>
<accession>A0A096AAV9</accession>
<gene>
    <name evidence="11" type="primary">fluC</name>
    <name evidence="11" type="synonym">crcB</name>
    <name evidence="12" type="ORF">HMPREF0647_09445</name>
</gene>
<proteinExistence type="inferred from homology"/>
<evidence type="ECO:0000313" key="13">
    <source>
        <dbReference type="Proteomes" id="UP000029525"/>
    </source>
</evidence>
<evidence type="ECO:0000256" key="10">
    <source>
        <dbReference type="ARBA" id="ARBA00035585"/>
    </source>
</evidence>
<evidence type="ECO:0000256" key="4">
    <source>
        <dbReference type="ARBA" id="ARBA00022692"/>
    </source>
</evidence>
<dbReference type="PANTHER" id="PTHR28259:SF1">
    <property type="entry name" value="FLUORIDE EXPORT PROTEIN 1-RELATED"/>
    <property type="match status" value="1"/>
</dbReference>
<dbReference type="AlphaFoldDB" id="A0A096AAV9"/>
<dbReference type="GO" id="GO:0140114">
    <property type="term" value="P:cellular detoxification of fluoride"/>
    <property type="evidence" value="ECO:0007669"/>
    <property type="project" value="UniProtKB-UniRule"/>
</dbReference>
<dbReference type="PANTHER" id="PTHR28259">
    <property type="entry name" value="FLUORIDE EXPORT PROTEIN 1-RELATED"/>
    <property type="match status" value="1"/>
</dbReference>
<evidence type="ECO:0000256" key="9">
    <source>
        <dbReference type="ARBA" id="ARBA00035120"/>
    </source>
</evidence>
<keyword evidence="11" id="KW-0479">Metal-binding</keyword>
<evidence type="ECO:0000256" key="11">
    <source>
        <dbReference type="HAMAP-Rule" id="MF_00454"/>
    </source>
</evidence>
<comment type="caution">
    <text evidence="12">The sequence shown here is derived from an EMBL/GenBank/DDBJ whole genome shotgun (WGS) entry which is preliminary data.</text>
</comment>
<keyword evidence="11" id="KW-0915">Sodium</keyword>
<comment type="function">
    <text evidence="11">Fluoride-specific ion channel. Important for reducing fluoride concentration in the cell, thus reducing its toxicity.</text>
</comment>
<dbReference type="GO" id="GO:0005886">
    <property type="term" value="C:plasma membrane"/>
    <property type="evidence" value="ECO:0007669"/>
    <property type="project" value="UniProtKB-SubCell"/>
</dbReference>
<dbReference type="EMBL" id="JRNQ01000070">
    <property type="protein sequence ID" value="KGF43691.1"/>
    <property type="molecule type" value="Genomic_DNA"/>
</dbReference>
<evidence type="ECO:0000313" key="12">
    <source>
        <dbReference type="EMBL" id="KGF43691.1"/>
    </source>
</evidence>
<dbReference type="OrthoDB" id="9815830at2"/>
<sequence>MIKDFFIVGMGSFFGGGLRYLISQLLKLSVFGAFPLGTFAVNVLGCFLIGVFSTLPENHSINPSTRLLLTTGLCGGFTTFSTFMNENVSLIKNDNFTMSLLYVFASLALGFIAVLAGRQLVFAFR</sequence>
<comment type="similarity">
    <text evidence="9 11">Belongs to the fluoride channel Fluc/FEX (TC 1.A.43) family.</text>
</comment>
<dbReference type="Pfam" id="PF02537">
    <property type="entry name" value="CRCB"/>
    <property type="match status" value="1"/>
</dbReference>
<feature type="transmembrane region" description="Helical" evidence="11">
    <location>
        <begin position="96"/>
        <end position="116"/>
    </location>
</feature>
<evidence type="ECO:0000256" key="3">
    <source>
        <dbReference type="ARBA" id="ARBA00022519"/>
    </source>
</evidence>
<keyword evidence="6 11" id="KW-0406">Ion transport</keyword>
<keyword evidence="2 11" id="KW-1003">Cell membrane</keyword>
<dbReference type="GO" id="GO:0046872">
    <property type="term" value="F:metal ion binding"/>
    <property type="evidence" value="ECO:0007669"/>
    <property type="project" value="UniProtKB-KW"/>
</dbReference>
<feature type="transmembrane region" description="Helical" evidence="11">
    <location>
        <begin position="67"/>
        <end position="84"/>
    </location>
</feature>
<keyword evidence="3" id="KW-0997">Cell inner membrane</keyword>
<dbReference type="RefSeq" id="WP_004337755.1">
    <property type="nucleotide sequence ID" value="NZ_JRNQ01000070.1"/>
</dbReference>
<evidence type="ECO:0000256" key="7">
    <source>
        <dbReference type="ARBA" id="ARBA00023136"/>
    </source>
</evidence>
<evidence type="ECO:0000256" key="2">
    <source>
        <dbReference type="ARBA" id="ARBA00022475"/>
    </source>
</evidence>